<evidence type="ECO:0000313" key="3">
    <source>
        <dbReference type="Proteomes" id="UP000501466"/>
    </source>
</evidence>
<organism evidence="2 3">
    <name type="scientific">Thiosulfativibrio zosterae</name>
    <dbReference type="NCBI Taxonomy" id="2675053"/>
    <lineage>
        <taxon>Bacteria</taxon>
        <taxon>Pseudomonadati</taxon>
        <taxon>Pseudomonadota</taxon>
        <taxon>Gammaproteobacteria</taxon>
        <taxon>Thiotrichales</taxon>
        <taxon>Piscirickettsiaceae</taxon>
        <taxon>Thiosulfativibrio</taxon>
    </lineage>
</organism>
<gene>
    <name evidence="2" type="ORF">THMIRHAT_12670</name>
</gene>
<evidence type="ECO:0000313" key="2">
    <source>
        <dbReference type="EMBL" id="BBP43521.1"/>
    </source>
</evidence>
<feature type="chain" id="PRO_5026229644" description="Porin" evidence="1">
    <location>
        <begin position="25"/>
        <end position="441"/>
    </location>
</feature>
<feature type="signal peptide" evidence="1">
    <location>
        <begin position="1"/>
        <end position="24"/>
    </location>
</feature>
<evidence type="ECO:0008006" key="4">
    <source>
        <dbReference type="Google" id="ProtNLM"/>
    </source>
</evidence>
<evidence type="ECO:0000256" key="1">
    <source>
        <dbReference type="SAM" id="SignalP"/>
    </source>
</evidence>
<keyword evidence="1" id="KW-0732">Signal</keyword>
<reference evidence="3" key="1">
    <citation type="submission" date="2019-11" db="EMBL/GenBank/DDBJ databases">
        <title>Isolation and characterization of two novel species in the genus Thiomicrorhabdus.</title>
        <authorList>
            <person name="Mochizuki J."/>
            <person name="Kojima H."/>
            <person name="Fukui M."/>
        </authorList>
    </citation>
    <scope>NUCLEOTIDE SEQUENCE [LARGE SCALE GENOMIC DNA]</scope>
    <source>
        <strain evidence="3">AkT22</strain>
    </source>
</reference>
<dbReference type="AlphaFoldDB" id="A0A6F8PN22"/>
<dbReference type="RefSeq" id="WP_173291312.1">
    <property type="nucleotide sequence ID" value="NZ_AP021888.1"/>
</dbReference>
<name>A0A6F8PN22_9GAMM</name>
<dbReference type="EMBL" id="AP021888">
    <property type="protein sequence ID" value="BBP43521.1"/>
    <property type="molecule type" value="Genomic_DNA"/>
</dbReference>
<dbReference type="Proteomes" id="UP000501466">
    <property type="component" value="Chromosome"/>
</dbReference>
<dbReference type="InterPro" id="IPR023614">
    <property type="entry name" value="Porin_dom_sf"/>
</dbReference>
<keyword evidence="3" id="KW-1185">Reference proteome</keyword>
<protein>
    <recommendedName>
        <fullName evidence="4">Porin</fullName>
    </recommendedName>
</protein>
<sequence length="441" mass="49435">MLVVKTSKVSLFCIGLLSAPALYAQTFIDAISQSQVYGFAKSMVVYDDKKGGRLDQLTPGFGGKLGVETGIISDFKIKLAGYTATDLGLASQNAKETDLYMFDIDKKPFSVLGEAQLIYQKNHNELILGRQEISSPLIETYDYRIIPNLYQAYTFSNESFDNQRLTISYVEKMTGLDSLVSFSDFKSMSQQAYTSLALDAQGQVDADNSDILDLSTVVGHNGVWMLGWQYDKTHSLQIWNYLGVDTLNTWYADGQLKLTLNETFKASIQAQIYQVSAVGKFKNFLETKHLNADYELFGVKANLTYLPKEITFSAAYNHYTGNENTVTAFGNWGGYPEFVGIPFLNPEGQVASAVAGTQAGKLAVKLPFYYPKNLKQTLVVSYIQTQTPDKILLNTDMRIWGFIYSANLSKQLKLRLSYDDRDCSNPRYDNAYSTASLRYEF</sequence>
<proteinExistence type="predicted"/>
<dbReference type="KEGG" id="tzo:THMIRHAT_12670"/>
<dbReference type="Gene3D" id="2.40.160.10">
    <property type="entry name" value="Porin"/>
    <property type="match status" value="1"/>
</dbReference>
<accession>A0A6F8PN22</accession>